<evidence type="ECO:0008006" key="7">
    <source>
        <dbReference type="Google" id="ProtNLM"/>
    </source>
</evidence>
<dbReference type="OrthoDB" id="66881at2759"/>
<keyword evidence="4" id="KW-0560">Oxidoreductase</keyword>
<keyword evidence="6" id="KW-1185">Reference proteome</keyword>
<dbReference type="InterPro" id="IPR020946">
    <property type="entry name" value="Flavin_mOase-like"/>
</dbReference>
<dbReference type="InterPro" id="IPR051209">
    <property type="entry name" value="FAD-bind_Monooxygenase_sf"/>
</dbReference>
<accession>A0A427XNU1</accession>
<reference evidence="5 6" key="1">
    <citation type="submission" date="2018-11" db="EMBL/GenBank/DDBJ databases">
        <title>Genome sequence of Apiotrichum porosum DSM 27194.</title>
        <authorList>
            <person name="Aliyu H."/>
            <person name="Gorte O."/>
            <person name="Ochsenreither K."/>
        </authorList>
    </citation>
    <scope>NUCLEOTIDE SEQUENCE [LARGE SCALE GENOMIC DNA]</scope>
    <source>
        <strain evidence="5 6">DSM 27194</strain>
    </source>
</reference>
<name>A0A427XNU1_9TREE</name>
<gene>
    <name evidence="5" type="ORF">EHS24_009017</name>
</gene>
<evidence type="ECO:0000256" key="4">
    <source>
        <dbReference type="ARBA" id="ARBA00023002"/>
    </source>
</evidence>
<protein>
    <recommendedName>
        <fullName evidence="7">FAD/NAD(P)-binding domain-containing protein</fullName>
    </recommendedName>
</protein>
<comment type="similarity">
    <text evidence="1">Belongs to the FAD-binding monooxygenase family.</text>
</comment>
<keyword evidence="3" id="KW-0274">FAD</keyword>
<dbReference type="EMBL" id="RSCE01000008">
    <property type="protein sequence ID" value="RSH80438.1"/>
    <property type="molecule type" value="Genomic_DNA"/>
</dbReference>
<organism evidence="5 6">
    <name type="scientific">Apiotrichum porosum</name>
    <dbReference type="NCBI Taxonomy" id="105984"/>
    <lineage>
        <taxon>Eukaryota</taxon>
        <taxon>Fungi</taxon>
        <taxon>Dikarya</taxon>
        <taxon>Basidiomycota</taxon>
        <taxon>Agaricomycotina</taxon>
        <taxon>Tremellomycetes</taxon>
        <taxon>Trichosporonales</taxon>
        <taxon>Trichosporonaceae</taxon>
        <taxon>Apiotrichum</taxon>
    </lineage>
</organism>
<evidence type="ECO:0000313" key="5">
    <source>
        <dbReference type="EMBL" id="RSH80438.1"/>
    </source>
</evidence>
<sequence length="593" mass="66541">MDLTDATCVPTGGQFQHPAPAMIDFSWAPPLYEHPVHHRRPVRIAAVGAGFSGLCAAIHFQEGLEDFELTIYEKADDVGGVWNANRYPGVACDVPSHSYQFSFAENTQWSAYYAPGREIHQYLRNVASQYDLNKYIKLRHSVRSATWDIDQGQWTVEVEDLATGQVFTDTVDFVVYATGLLSKPLWPNIPDKEEYKGTLLHSGTWDAAEFESQLGFSWGDKRVGVIGAGASAVQIVPYLQKRAKEVINFGRSKVWLASGWGSKMLSALQPDNDDGRNYVFTEKQKELFKESHTYRAWRAEIERDLGSSHQLTLQGNPLQAVYKEKLTGLMTKKSLKKPEVAEALMPDFPVGCKRLTPGPGYIEALCEDNCDLVTTPIERFTPNGIMTADGVEHEFDIIVCATGYNVNGVPGFPIYGIGGVNIQDAWMKESRTYLGLFSAELPNHFHILTHQSAVGSGSQLVVLERQCQYMTKVIAKCQRDGYRSIVPKKSAVDDNMKYADDYFKRAVYSTNCKSWYKVGQAGAATIRSIWPGSGLHYYQALKHPRWEDFEYERANTHDHSMSWLGNGDSLPGIDGATVYHDMRSFYKSHVTFN</sequence>
<evidence type="ECO:0000256" key="3">
    <source>
        <dbReference type="ARBA" id="ARBA00022827"/>
    </source>
</evidence>
<proteinExistence type="inferred from homology"/>
<dbReference type="InterPro" id="IPR036188">
    <property type="entry name" value="FAD/NAD-bd_sf"/>
</dbReference>
<dbReference type="GO" id="GO:0004499">
    <property type="term" value="F:N,N-dimethylaniline monooxygenase activity"/>
    <property type="evidence" value="ECO:0007669"/>
    <property type="project" value="InterPro"/>
</dbReference>
<dbReference type="AlphaFoldDB" id="A0A427XNU1"/>
<dbReference type="STRING" id="105984.A0A427XNU1"/>
<dbReference type="RefSeq" id="XP_028475385.1">
    <property type="nucleotide sequence ID" value="XM_028624313.1"/>
</dbReference>
<dbReference type="GeneID" id="39593560"/>
<dbReference type="GO" id="GO:0050661">
    <property type="term" value="F:NADP binding"/>
    <property type="evidence" value="ECO:0007669"/>
    <property type="project" value="InterPro"/>
</dbReference>
<evidence type="ECO:0000256" key="1">
    <source>
        <dbReference type="ARBA" id="ARBA00010139"/>
    </source>
</evidence>
<dbReference type="Gene3D" id="3.50.50.60">
    <property type="entry name" value="FAD/NAD(P)-binding domain"/>
    <property type="match status" value="2"/>
</dbReference>
<dbReference type="PANTHER" id="PTHR42877:SF7">
    <property type="entry name" value="FLAVIN-BINDING MONOOXYGENASE-RELATED"/>
    <property type="match status" value="1"/>
</dbReference>
<dbReference type="Proteomes" id="UP000279236">
    <property type="component" value="Unassembled WGS sequence"/>
</dbReference>
<dbReference type="PANTHER" id="PTHR42877">
    <property type="entry name" value="L-ORNITHINE N(5)-MONOOXYGENASE-RELATED"/>
    <property type="match status" value="1"/>
</dbReference>
<dbReference type="SUPFAM" id="SSF51905">
    <property type="entry name" value="FAD/NAD(P)-binding domain"/>
    <property type="match status" value="2"/>
</dbReference>
<dbReference type="Pfam" id="PF00743">
    <property type="entry name" value="FMO-like"/>
    <property type="match status" value="1"/>
</dbReference>
<dbReference type="GO" id="GO:0050660">
    <property type="term" value="F:flavin adenine dinucleotide binding"/>
    <property type="evidence" value="ECO:0007669"/>
    <property type="project" value="InterPro"/>
</dbReference>
<evidence type="ECO:0000313" key="6">
    <source>
        <dbReference type="Proteomes" id="UP000279236"/>
    </source>
</evidence>
<evidence type="ECO:0000256" key="2">
    <source>
        <dbReference type="ARBA" id="ARBA00022630"/>
    </source>
</evidence>
<comment type="caution">
    <text evidence="5">The sequence shown here is derived from an EMBL/GenBank/DDBJ whole genome shotgun (WGS) entry which is preliminary data.</text>
</comment>
<keyword evidence="2" id="KW-0285">Flavoprotein</keyword>